<dbReference type="OrthoDB" id="1673781at2759"/>
<dbReference type="PANTHER" id="PTHR28242">
    <property type="entry name" value="PHOSPHORELAY INTERMEDIATE PROTEIN YPD1"/>
    <property type="match status" value="1"/>
</dbReference>
<dbReference type="GO" id="GO:0005634">
    <property type="term" value="C:nucleus"/>
    <property type="evidence" value="ECO:0007669"/>
    <property type="project" value="TreeGrafter"/>
</dbReference>
<proteinExistence type="predicted"/>
<evidence type="ECO:0000259" key="3">
    <source>
        <dbReference type="PROSITE" id="PS50894"/>
    </source>
</evidence>
<dbReference type="GO" id="GO:0009927">
    <property type="term" value="F:histidine phosphotransfer kinase activity"/>
    <property type="evidence" value="ECO:0007669"/>
    <property type="project" value="InterPro"/>
</dbReference>
<dbReference type="RefSeq" id="XP_022578590.1">
    <property type="nucleotide sequence ID" value="XM_022727300.1"/>
</dbReference>
<dbReference type="InterPro" id="IPR008207">
    <property type="entry name" value="Sig_transdc_His_kin_Hpt_dom"/>
</dbReference>
<dbReference type="InterPro" id="IPR036641">
    <property type="entry name" value="HPT_dom_sf"/>
</dbReference>
<dbReference type="Proteomes" id="UP000184188">
    <property type="component" value="Unassembled WGS sequence"/>
</dbReference>
<evidence type="ECO:0000256" key="1">
    <source>
        <dbReference type="PROSITE-ProRule" id="PRU00110"/>
    </source>
</evidence>
<dbReference type="GeneID" id="34613764"/>
<dbReference type="PANTHER" id="PTHR28242:SF52">
    <property type="entry name" value="PHOSPHORELAY INTERMEDIATE PROTEIN YPD1"/>
    <property type="match status" value="1"/>
</dbReference>
<feature type="domain" description="HPt" evidence="3">
    <location>
        <begin position="83"/>
        <end position="182"/>
    </location>
</feature>
<evidence type="ECO:0000313" key="4">
    <source>
        <dbReference type="EMBL" id="OJJ44080.1"/>
    </source>
</evidence>
<sequence>MAHTTTTSATSTSTASTASTASNASNASTSTATPATKPVSKTEPVEEKEKPKPKEGPPTLADFGDRMDQATFEQILEMDDEDDKDFSRGIVFGFFDQADTTFEQMETAIKDKDLLTLSQLGHFLKGSSATLGLNKVRDACEKIQHFGAGKDETGSTDEPDDEKSLGKIKETLKDVKEDYKDVAGLLRRFYGEEE</sequence>
<dbReference type="SUPFAM" id="SSF47226">
    <property type="entry name" value="Histidine-containing phosphotransfer domain, HPT domain"/>
    <property type="match status" value="1"/>
</dbReference>
<dbReference type="PROSITE" id="PS50894">
    <property type="entry name" value="HPT"/>
    <property type="match status" value="1"/>
</dbReference>
<dbReference type="GO" id="GO:0043424">
    <property type="term" value="F:protein histidine kinase binding"/>
    <property type="evidence" value="ECO:0007669"/>
    <property type="project" value="InterPro"/>
</dbReference>
<dbReference type="InterPro" id="IPR045871">
    <property type="entry name" value="AHP1-5/YPD1"/>
</dbReference>
<evidence type="ECO:0000256" key="2">
    <source>
        <dbReference type="SAM" id="MobiDB-lite"/>
    </source>
</evidence>
<accession>A0A1L9SA74</accession>
<reference evidence="5" key="1">
    <citation type="journal article" date="2017" name="Genome Biol.">
        <title>Comparative genomics reveals high biological diversity and specific adaptations in the industrially and medically important fungal genus Aspergillus.</title>
        <authorList>
            <person name="de Vries R.P."/>
            <person name="Riley R."/>
            <person name="Wiebenga A."/>
            <person name="Aguilar-Osorio G."/>
            <person name="Amillis S."/>
            <person name="Uchima C.A."/>
            <person name="Anderluh G."/>
            <person name="Asadollahi M."/>
            <person name="Askin M."/>
            <person name="Barry K."/>
            <person name="Battaglia E."/>
            <person name="Bayram O."/>
            <person name="Benocci T."/>
            <person name="Braus-Stromeyer S.A."/>
            <person name="Caldana C."/>
            <person name="Canovas D."/>
            <person name="Cerqueira G.C."/>
            <person name="Chen F."/>
            <person name="Chen W."/>
            <person name="Choi C."/>
            <person name="Clum A."/>
            <person name="Dos Santos R.A."/>
            <person name="Damasio A.R."/>
            <person name="Diallinas G."/>
            <person name="Emri T."/>
            <person name="Fekete E."/>
            <person name="Flipphi M."/>
            <person name="Freyberg S."/>
            <person name="Gallo A."/>
            <person name="Gournas C."/>
            <person name="Habgood R."/>
            <person name="Hainaut M."/>
            <person name="Harispe M.L."/>
            <person name="Henrissat B."/>
            <person name="Hilden K.S."/>
            <person name="Hope R."/>
            <person name="Hossain A."/>
            <person name="Karabika E."/>
            <person name="Karaffa L."/>
            <person name="Karanyi Z."/>
            <person name="Krasevec N."/>
            <person name="Kuo A."/>
            <person name="Kusch H."/>
            <person name="LaButti K."/>
            <person name="Lagendijk E.L."/>
            <person name="Lapidus A."/>
            <person name="Levasseur A."/>
            <person name="Lindquist E."/>
            <person name="Lipzen A."/>
            <person name="Logrieco A.F."/>
            <person name="MacCabe A."/>
            <person name="Maekelae M.R."/>
            <person name="Malavazi I."/>
            <person name="Melin P."/>
            <person name="Meyer V."/>
            <person name="Mielnichuk N."/>
            <person name="Miskei M."/>
            <person name="Molnar A.P."/>
            <person name="Mule G."/>
            <person name="Ngan C.Y."/>
            <person name="Orejas M."/>
            <person name="Orosz E."/>
            <person name="Ouedraogo J.P."/>
            <person name="Overkamp K.M."/>
            <person name="Park H.-S."/>
            <person name="Perrone G."/>
            <person name="Piumi F."/>
            <person name="Punt P.J."/>
            <person name="Ram A.F."/>
            <person name="Ramon A."/>
            <person name="Rauscher S."/>
            <person name="Record E."/>
            <person name="Riano-Pachon D.M."/>
            <person name="Robert V."/>
            <person name="Roehrig J."/>
            <person name="Ruller R."/>
            <person name="Salamov A."/>
            <person name="Salih N.S."/>
            <person name="Samson R.A."/>
            <person name="Sandor E."/>
            <person name="Sanguinetti M."/>
            <person name="Schuetze T."/>
            <person name="Sepcic K."/>
            <person name="Shelest E."/>
            <person name="Sherlock G."/>
            <person name="Sophianopoulou V."/>
            <person name="Squina F.M."/>
            <person name="Sun H."/>
            <person name="Susca A."/>
            <person name="Todd R.B."/>
            <person name="Tsang A."/>
            <person name="Unkles S.E."/>
            <person name="van de Wiele N."/>
            <person name="van Rossen-Uffink D."/>
            <person name="Oliveira J.V."/>
            <person name="Vesth T.C."/>
            <person name="Visser J."/>
            <person name="Yu J.-H."/>
            <person name="Zhou M."/>
            <person name="Andersen M.R."/>
            <person name="Archer D.B."/>
            <person name="Baker S.E."/>
            <person name="Benoit I."/>
            <person name="Brakhage A.A."/>
            <person name="Braus G.H."/>
            <person name="Fischer R."/>
            <person name="Frisvad J.C."/>
            <person name="Goldman G.H."/>
            <person name="Houbraken J."/>
            <person name="Oakley B."/>
            <person name="Pocsi I."/>
            <person name="Scazzocchio C."/>
            <person name="Seiboth B."/>
            <person name="vanKuyk P.A."/>
            <person name="Wortman J."/>
            <person name="Dyer P.S."/>
            <person name="Grigoriev I.V."/>
        </authorList>
    </citation>
    <scope>NUCLEOTIDE SEQUENCE [LARGE SCALE GENOMIC DNA]</scope>
    <source>
        <strain evidence="5">CBS 506.65</strain>
    </source>
</reference>
<organism evidence="4 5">
    <name type="scientific">Penicilliopsis zonata CBS 506.65</name>
    <dbReference type="NCBI Taxonomy" id="1073090"/>
    <lineage>
        <taxon>Eukaryota</taxon>
        <taxon>Fungi</taxon>
        <taxon>Dikarya</taxon>
        <taxon>Ascomycota</taxon>
        <taxon>Pezizomycotina</taxon>
        <taxon>Eurotiomycetes</taxon>
        <taxon>Eurotiomycetidae</taxon>
        <taxon>Eurotiales</taxon>
        <taxon>Aspergillaceae</taxon>
        <taxon>Penicilliopsis</taxon>
    </lineage>
</organism>
<feature type="compositionally biased region" description="Basic and acidic residues" evidence="2">
    <location>
        <begin position="43"/>
        <end position="55"/>
    </location>
</feature>
<dbReference type="VEuPathDB" id="FungiDB:ASPZODRAFT_18850"/>
<dbReference type="FunFam" id="1.20.120.160:FF:000007">
    <property type="entry name" value="Multistep phosphorelay regulator 1"/>
    <property type="match status" value="1"/>
</dbReference>
<dbReference type="EMBL" id="KV878349">
    <property type="protein sequence ID" value="OJJ44080.1"/>
    <property type="molecule type" value="Genomic_DNA"/>
</dbReference>
<gene>
    <name evidence="4" type="ORF">ASPZODRAFT_18850</name>
</gene>
<dbReference type="Pfam" id="PF01627">
    <property type="entry name" value="Hpt"/>
    <property type="match status" value="1"/>
</dbReference>
<name>A0A1L9SA74_9EURO</name>
<keyword evidence="1" id="KW-0597">Phosphoprotein</keyword>
<feature type="region of interest" description="Disordered" evidence="2">
    <location>
        <begin position="146"/>
        <end position="168"/>
    </location>
</feature>
<dbReference type="AlphaFoldDB" id="A0A1L9SA74"/>
<dbReference type="STRING" id="1073090.A0A1L9SA74"/>
<dbReference type="SMART" id="SM00073">
    <property type="entry name" value="HPT"/>
    <property type="match status" value="1"/>
</dbReference>
<evidence type="ECO:0000313" key="5">
    <source>
        <dbReference type="Proteomes" id="UP000184188"/>
    </source>
</evidence>
<dbReference type="GO" id="GO:0000160">
    <property type="term" value="P:phosphorelay signal transduction system"/>
    <property type="evidence" value="ECO:0007669"/>
    <property type="project" value="InterPro"/>
</dbReference>
<protein>
    <recommendedName>
        <fullName evidence="3">HPt domain-containing protein</fullName>
    </recommendedName>
</protein>
<keyword evidence="5" id="KW-1185">Reference proteome</keyword>
<dbReference type="Gene3D" id="1.20.120.160">
    <property type="entry name" value="HPT domain"/>
    <property type="match status" value="1"/>
</dbReference>
<dbReference type="CDD" id="cd00088">
    <property type="entry name" value="HPT"/>
    <property type="match status" value="1"/>
</dbReference>
<feature type="compositionally biased region" description="Low complexity" evidence="2">
    <location>
        <begin position="1"/>
        <end position="42"/>
    </location>
</feature>
<feature type="region of interest" description="Disordered" evidence="2">
    <location>
        <begin position="1"/>
        <end position="70"/>
    </location>
</feature>
<feature type="modified residue" description="Phosphohistidine" evidence="1">
    <location>
        <position position="122"/>
    </location>
</feature>
<dbReference type="GO" id="GO:0005737">
    <property type="term" value="C:cytoplasm"/>
    <property type="evidence" value="ECO:0007669"/>
    <property type="project" value="TreeGrafter"/>
</dbReference>